<dbReference type="EMBL" id="JBHSFP010000001">
    <property type="protein sequence ID" value="MFC4529694.1"/>
    <property type="molecule type" value="Genomic_DNA"/>
</dbReference>
<evidence type="ECO:0000256" key="2">
    <source>
        <dbReference type="ARBA" id="ARBA00012438"/>
    </source>
</evidence>
<keyword evidence="6 12" id="KW-0418">Kinase</keyword>
<feature type="transmembrane region" description="Helical" evidence="9">
    <location>
        <begin position="115"/>
        <end position="137"/>
    </location>
</feature>
<evidence type="ECO:0000256" key="5">
    <source>
        <dbReference type="ARBA" id="ARBA00022741"/>
    </source>
</evidence>
<feature type="domain" description="Putative sensor" evidence="11">
    <location>
        <begin position="29"/>
        <end position="189"/>
    </location>
</feature>
<evidence type="ECO:0000256" key="4">
    <source>
        <dbReference type="ARBA" id="ARBA00022679"/>
    </source>
</evidence>
<dbReference type="SUPFAM" id="SSF55874">
    <property type="entry name" value="ATPase domain of HSP90 chaperone/DNA topoisomerase II/histidine kinase"/>
    <property type="match status" value="1"/>
</dbReference>
<dbReference type="PANTHER" id="PTHR24421">
    <property type="entry name" value="NITRATE/NITRITE SENSOR PROTEIN NARX-RELATED"/>
    <property type="match status" value="1"/>
</dbReference>
<organism evidence="12 13">
    <name type="scientific">Sphaerisporangium dianthi</name>
    <dbReference type="NCBI Taxonomy" id="1436120"/>
    <lineage>
        <taxon>Bacteria</taxon>
        <taxon>Bacillati</taxon>
        <taxon>Actinomycetota</taxon>
        <taxon>Actinomycetes</taxon>
        <taxon>Streptosporangiales</taxon>
        <taxon>Streptosporangiaceae</taxon>
        <taxon>Sphaerisporangium</taxon>
    </lineage>
</organism>
<dbReference type="Proteomes" id="UP001596004">
    <property type="component" value="Unassembled WGS sequence"/>
</dbReference>
<keyword evidence="8" id="KW-0902">Two-component regulatory system</keyword>
<evidence type="ECO:0000313" key="12">
    <source>
        <dbReference type="EMBL" id="MFC4529694.1"/>
    </source>
</evidence>
<dbReference type="InterPro" id="IPR011712">
    <property type="entry name" value="Sig_transdc_His_kin_sub3_dim/P"/>
</dbReference>
<dbReference type="InterPro" id="IPR025828">
    <property type="entry name" value="Put_sensor_dom"/>
</dbReference>
<dbReference type="Gene3D" id="1.20.5.1930">
    <property type="match status" value="1"/>
</dbReference>
<keyword evidence="3" id="KW-0597">Phosphoprotein</keyword>
<dbReference type="InterPro" id="IPR036890">
    <property type="entry name" value="HATPase_C_sf"/>
</dbReference>
<keyword evidence="9" id="KW-1133">Transmembrane helix</keyword>
<keyword evidence="9" id="KW-0472">Membrane</keyword>
<keyword evidence="5" id="KW-0547">Nucleotide-binding</keyword>
<dbReference type="Gene3D" id="3.30.565.10">
    <property type="entry name" value="Histidine kinase-like ATPase, C-terminal domain"/>
    <property type="match status" value="1"/>
</dbReference>
<keyword evidence="4" id="KW-0808">Transferase</keyword>
<dbReference type="CDD" id="cd16917">
    <property type="entry name" value="HATPase_UhpB-NarQ-NarX-like"/>
    <property type="match status" value="1"/>
</dbReference>
<accession>A0ABV9C9J7</accession>
<dbReference type="Pfam" id="PF13796">
    <property type="entry name" value="Sensor"/>
    <property type="match status" value="1"/>
</dbReference>
<evidence type="ECO:0000256" key="6">
    <source>
        <dbReference type="ARBA" id="ARBA00022777"/>
    </source>
</evidence>
<keyword evidence="7" id="KW-0067">ATP-binding</keyword>
<dbReference type="RefSeq" id="WP_380836364.1">
    <property type="nucleotide sequence ID" value="NZ_JBHSFP010000001.1"/>
</dbReference>
<feature type="transmembrane region" description="Helical" evidence="9">
    <location>
        <begin position="157"/>
        <end position="178"/>
    </location>
</feature>
<evidence type="ECO:0000313" key="13">
    <source>
        <dbReference type="Proteomes" id="UP001596004"/>
    </source>
</evidence>
<dbReference type="Pfam" id="PF07730">
    <property type="entry name" value="HisKA_3"/>
    <property type="match status" value="1"/>
</dbReference>
<reference evidence="13" key="1">
    <citation type="journal article" date="2019" name="Int. J. Syst. Evol. Microbiol.">
        <title>The Global Catalogue of Microorganisms (GCM) 10K type strain sequencing project: providing services to taxonomists for standard genome sequencing and annotation.</title>
        <authorList>
            <consortium name="The Broad Institute Genomics Platform"/>
            <consortium name="The Broad Institute Genome Sequencing Center for Infectious Disease"/>
            <person name="Wu L."/>
            <person name="Ma J."/>
        </authorList>
    </citation>
    <scope>NUCLEOTIDE SEQUENCE [LARGE SCALE GENOMIC DNA]</scope>
    <source>
        <strain evidence="13">CGMCC 4.7132</strain>
    </source>
</reference>
<evidence type="ECO:0000259" key="10">
    <source>
        <dbReference type="Pfam" id="PF07730"/>
    </source>
</evidence>
<name>A0ABV9C9J7_9ACTN</name>
<proteinExistence type="predicted"/>
<feature type="transmembrane region" description="Helical" evidence="9">
    <location>
        <begin position="52"/>
        <end position="71"/>
    </location>
</feature>
<evidence type="ECO:0000259" key="11">
    <source>
        <dbReference type="Pfam" id="PF13796"/>
    </source>
</evidence>
<dbReference type="GO" id="GO:0016301">
    <property type="term" value="F:kinase activity"/>
    <property type="evidence" value="ECO:0007669"/>
    <property type="project" value="UniProtKB-KW"/>
</dbReference>
<feature type="domain" description="Signal transduction histidine kinase subgroup 3 dimerisation and phosphoacceptor" evidence="10">
    <location>
        <begin position="210"/>
        <end position="276"/>
    </location>
</feature>
<dbReference type="EC" id="2.7.13.3" evidence="2"/>
<keyword evidence="13" id="KW-1185">Reference proteome</keyword>
<evidence type="ECO:0000256" key="9">
    <source>
        <dbReference type="SAM" id="Phobius"/>
    </source>
</evidence>
<dbReference type="InterPro" id="IPR050482">
    <property type="entry name" value="Sensor_HK_TwoCompSys"/>
</dbReference>
<dbReference type="PANTHER" id="PTHR24421:SF10">
    <property type="entry name" value="NITRATE_NITRITE SENSOR PROTEIN NARQ"/>
    <property type="match status" value="1"/>
</dbReference>
<comment type="caution">
    <text evidence="12">The sequence shown here is derived from an EMBL/GenBank/DDBJ whole genome shotgun (WGS) entry which is preliminary data.</text>
</comment>
<evidence type="ECO:0000256" key="1">
    <source>
        <dbReference type="ARBA" id="ARBA00000085"/>
    </source>
</evidence>
<feature type="transmembrane region" description="Helical" evidence="9">
    <location>
        <begin position="27"/>
        <end position="46"/>
    </location>
</feature>
<evidence type="ECO:0000256" key="7">
    <source>
        <dbReference type="ARBA" id="ARBA00022840"/>
    </source>
</evidence>
<gene>
    <name evidence="12" type="ORF">ACFO60_02865</name>
</gene>
<evidence type="ECO:0000256" key="8">
    <source>
        <dbReference type="ARBA" id="ARBA00023012"/>
    </source>
</evidence>
<protein>
    <recommendedName>
        <fullName evidence="2">histidine kinase</fullName>
        <ecNumber evidence="2">2.7.13.3</ecNumber>
    </recommendedName>
</protein>
<keyword evidence="9" id="KW-0812">Transmembrane</keyword>
<evidence type="ECO:0000256" key="3">
    <source>
        <dbReference type="ARBA" id="ARBA00022553"/>
    </source>
</evidence>
<comment type="catalytic activity">
    <reaction evidence="1">
        <text>ATP + protein L-histidine = ADP + protein N-phospho-L-histidine.</text>
        <dbReference type="EC" id="2.7.13.3"/>
    </reaction>
</comment>
<sequence>MLARTPLEALTRRPSAFLRSSWPWRSFAYLLSSAYLALAAAALVYLAYLCGVAVACAALLLVVAGCGLPAARLERARLRLVDLRPAADPHRPPERPGPRAWLAARLREQATWREVALLMVALGIWFVDLGVVVQAIWLPLLMLSAPAQPSVGFLNGLPVAAGGLVMLALAAYFVTAWAGTRATIVRAVLAPRDAEIIRSRARLVDAFESERRRIERDLHDGAQQRLVALTMRLGLARLDLPPGSPAAAHVGQAHEEAKKALAELRELIRGIHPQVLTDRGLTAAVLDAAGRSPVPVEVDIALSTRLPGPVEVTAYYVASEALANMARHSRAGRCLVHGRLLDDTLVLQVEDDGVGGADPAAGSGLAGLADRVAVVDGVMTLSSPPGGPTSLRVEIPCAGSA</sequence>